<keyword evidence="2" id="KW-1185">Reference proteome</keyword>
<evidence type="ECO:0000313" key="2">
    <source>
        <dbReference type="Proteomes" id="UP000705983"/>
    </source>
</evidence>
<proteinExistence type="predicted"/>
<reference evidence="2" key="1">
    <citation type="submission" date="2021-02" db="EMBL/GenBank/DDBJ databases">
        <title>Leucobacter sp. CX169.</title>
        <authorList>
            <person name="Cheng Y."/>
        </authorList>
    </citation>
    <scope>NUCLEOTIDE SEQUENCE [LARGE SCALE GENOMIC DNA]</scope>
    <source>
        <strain evidence="2">JY899</strain>
    </source>
</reference>
<evidence type="ECO:0008006" key="3">
    <source>
        <dbReference type="Google" id="ProtNLM"/>
    </source>
</evidence>
<evidence type="ECO:0000313" key="1">
    <source>
        <dbReference type="EMBL" id="MBM9434068.1"/>
    </source>
</evidence>
<sequence>MRTILANQIADLGARPAVVTIDGFSGAGKTVLGEWLARELTGRGPAHHATLLEVELWAHGWQDLAGGVSRVSDVVRALRSGPARTSTWNWWTEEEEAPIVLEPRPIILVVGCGAGQIAADLSIWIDSDETLRADRVSARDPYDWSEHWAQWARQERALLDRYDARAHATYRLISDDQGLRLSQPGSIRFA</sequence>
<organism evidence="1 2">
    <name type="scientific">Flaviflexus equikiangi</name>
    <dbReference type="NCBI Taxonomy" id="2758573"/>
    <lineage>
        <taxon>Bacteria</taxon>
        <taxon>Bacillati</taxon>
        <taxon>Actinomycetota</taxon>
        <taxon>Actinomycetes</taxon>
        <taxon>Actinomycetales</taxon>
        <taxon>Actinomycetaceae</taxon>
        <taxon>Flaviflexus</taxon>
    </lineage>
</organism>
<comment type="caution">
    <text evidence="1">The sequence shown here is derived from an EMBL/GenBank/DDBJ whole genome shotgun (WGS) entry which is preliminary data.</text>
</comment>
<gene>
    <name evidence="1" type="ORF">JVW63_10220</name>
</gene>
<dbReference type="Gene3D" id="3.40.50.300">
    <property type="entry name" value="P-loop containing nucleotide triphosphate hydrolases"/>
    <property type="match status" value="1"/>
</dbReference>
<dbReference type="InterPro" id="IPR027417">
    <property type="entry name" value="P-loop_NTPase"/>
</dbReference>
<name>A0ABS2TIW5_9ACTO</name>
<accession>A0ABS2TIW5</accession>
<protein>
    <recommendedName>
        <fullName evidence="3">Uridine kinase</fullName>
    </recommendedName>
</protein>
<dbReference type="EMBL" id="JAFFJS010000007">
    <property type="protein sequence ID" value="MBM9434068.1"/>
    <property type="molecule type" value="Genomic_DNA"/>
</dbReference>
<dbReference type="Proteomes" id="UP000705983">
    <property type="component" value="Unassembled WGS sequence"/>
</dbReference>
<dbReference type="RefSeq" id="WP_187997107.1">
    <property type="nucleotide sequence ID" value="NZ_JACEXG010000007.1"/>
</dbReference>
<dbReference type="SUPFAM" id="SSF52540">
    <property type="entry name" value="P-loop containing nucleoside triphosphate hydrolases"/>
    <property type="match status" value="1"/>
</dbReference>